<organism evidence="3 4">
    <name type="scientific">Pseudochelatococcus lubricantis</name>
    <dbReference type="NCBI Taxonomy" id="1538102"/>
    <lineage>
        <taxon>Bacteria</taxon>
        <taxon>Pseudomonadati</taxon>
        <taxon>Pseudomonadota</taxon>
        <taxon>Alphaproteobacteria</taxon>
        <taxon>Hyphomicrobiales</taxon>
        <taxon>Chelatococcaceae</taxon>
        <taxon>Pseudochelatococcus</taxon>
    </lineage>
</organism>
<proteinExistence type="predicted"/>
<feature type="domain" description="DUF218" evidence="2">
    <location>
        <begin position="80"/>
        <end position="245"/>
    </location>
</feature>
<dbReference type="PANTHER" id="PTHR30336">
    <property type="entry name" value="INNER MEMBRANE PROTEIN, PROBABLE PERMEASE"/>
    <property type="match status" value="1"/>
</dbReference>
<dbReference type="EMBL" id="JAASQI010000005">
    <property type="protein sequence ID" value="NIJ58564.1"/>
    <property type="molecule type" value="Genomic_DNA"/>
</dbReference>
<reference evidence="3 4" key="1">
    <citation type="submission" date="2020-03" db="EMBL/GenBank/DDBJ databases">
        <title>Genomic Encyclopedia of Type Strains, Phase IV (KMG-IV): sequencing the most valuable type-strain genomes for metagenomic binning, comparative biology and taxonomic classification.</title>
        <authorList>
            <person name="Goeker M."/>
        </authorList>
    </citation>
    <scope>NUCLEOTIDE SEQUENCE [LARGE SCALE GENOMIC DNA]</scope>
    <source>
        <strain evidence="3 4">DSM 103870</strain>
    </source>
</reference>
<feature type="transmembrane region" description="Helical" evidence="1">
    <location>
        <begin position="12"/>
        <end position="31"/>
    </location>
</feature>
<dbReference type="CDD" id="cd06259">
    <property type="entry name" value="YdcF-like"/>
    <property type="match status" value="1"/>
</dbReference>
<dbReference type="Proteomes" id="UP001429580">
    <property type="component" value="Unassembled WGS sequence"/>
</dbReference>
<name>A0ABX0V026_9HYPH</name>
<dbReference type="PANTHER" id="PTHR30336:SF4">
    <property type="entry name" value="ENVELOPE BIOGENESIS FACTOR ELYC"/>
    <property type="match status" value="1"/>
</dbReference>
<evidence type="ECO:0000259" key="2">
    <source>
        <dbReference type="Pfam" id="PF02698"/>
    </source>
</evidence>
<gene>
    <name evidence="3" type="ORF">FHS82_002412</name>
</gene>
<keyword evidence="4" id="KW-1185">Reference proteome</keyword>
<keyword evidence="1" id="KW-0472">Membrane</keyword>
<feature type="transmembrane region" description="Helical" evidence="1">
    <location>
        <begin position="40"/>
        <end position="62"/>
    </location>
</feature>
<evidence type="ECO:0000313" key="3">
    <source>
        <dbReference type="EMBL" id="NIJ58564.1"/>
    </source>
</evidence>
<accession>A0ABX0V026</accession>
<evidence type="ECO:0000256" key="1">
    <source>
        <dbReference type="SAM" id="Phobius"/>
    </source>
</evidence>
<comment type="caution">
    <text evidence="3">The sequence shown here is derived from an EMBL/GenBank/DDBJ whole genome shotgun (WGS) entry which is preliminary data.</text>
</comment>
<keyword evidence="1" id="KW-1133">Transmembrane helix</keyword>
<dbReference type="InterPro" id="IPR014729">
    <property type="entry name" value="Rossmann-like_a/b/a_fold"/>
</dbReference>
<dbReference type="RefSeq" id="WP_166953058.1">
    <property type="nucleotide sequence ID" value="NZ_JAASQI010000005.1"/>
</dbReference>
<dbReference type="InterPro" id="IPR051599">
    <property type="entry name" value="Cell_Envelope_Assoc"/>
</dbReference>
<sequence length="264" mass="29085">MFFFASKIVWFFTSPTNLLLMVLIAASLLLFTRFYRVARVVVLGVGIVLFAVGVTPFSRFLVQTLENVYPDISRNPGHVDGVIVLGGSTSFARGQLRVGEAGSRLVAALELARAYPQARIIFSGGSARVLIAEERTEAEGARIFFDLAGLPPGRVIYEDQARNTFENAVFARRIADPRPGERWLLVTSAFHMPRSVATFRRAGFDVVPYPVDFRSDGRFSDDFRPFATAPDGLGLADMVVKEWIGMLVYWLRSVADSAPQGQGG</sequence>
<dbReference type="InterPro" id="IPR003848">
    <property type="entry name" value="DUF218"/>
</dbReference>
<evidence type="ECO:0000313" key="4">
    <source>
        <dbReference type="Proteomes" id="UP001429580"/>
    </source>
</evidence>
<protein>
    <submittedName>
        <fullName evidence="3">Uncharacterized SAM-binding protein YcdF (DUF218 family)</fullName>
    </submittedName>
</protein>
<dbReference type="Pfam" id="PF02698">
    <property type="entry name" value="DUF218"/>
    <property type="match status" value="1"/>
</dbReference>
<keyword evidence="1" id="KW-0812">Transmembrane</keyword>
<dbReference type="Gene3D" id="3.40.50.620">
    <property type="entry name" value="HUPs"/>
    <property type="match status" value="1"/>
</dbReference>